<dbReference type="InterPro" id="IPR013264">
    <property type="entry name" value="DNAG_N"/>
</dbReference>
<keyword evidence="4 12" id="KW-0548">Nucleotidyltransferase</keyword>
<evidence type="ECO:0000256" key="4">
    <source>
        <dbReference type="ARBA" id="ARBA00022695"/>
    </source>
</evidence>
<dbReference type="InterPro" id="IPR006295">
    <property type="entry name" value="DNA_primase_DnaG"/>
</dbReference>
<dbReference type="CDD" id="cd03364">
    <property type="entry name" value="TOPRIM_DnaG_primases"/>
    <property type="match status" value="1"/>
</dbReference>
<keyword evidence="10 12" id="KW-0238">DNA-binding</keyword>
<name>A0A840CPR7_9BACT</name>
<dbReference type="Gene3D" id="3.90.580.10">
    <property type="entry name" value="Zinc finger, CHC2-type domain"/>
    <property type="match status" value="1"/>
</dbReference>
<evidence type="ECO:0000256" key="5">
    <source>
        <dbReference type="ARBA" id="ARBA00022705"/>
    </source>
</evidence>
<evidence type="ECO:0000256" key="8">
    <source>
        <dbReference type="ARBA" id="ARBA00022833"/>
    </source>
</evidence>
<feature type="domain" description="Toprim" evidence="13">
    <location>
        <begin position="261"/>
        <end position="342"/>
    </location>
</feature>
<evidence type="ECO:0000256" key="11">
    <source>
        <dbReference type="ARBA" id="ARBA00023163"/>
    </source>
</evidence>
<dbReference type="InterPro" id="IPR037068">
    <property type="entry name" value="DNA_primase_core_N_sf"/>
</dbReference>
<dbReference type="Gene3D" id="3.40.1360.10">
    <property type="match status" value="1"/>
</dbReference>
<protein>
    <recommendedName>
        <fullName evidence="12">DNA primase</fullName>
        <ecNumber evidence="12">2.7.7.101</ecNumber>
    </recommendedName>
</protein>
<dbReference type="GO" id="GO:0008270">
    <property type="term" value="F:zinc ion binding"/>
    <property type="evidence" value="ECO:0007669"/>
    <property type="project" value="UniProtKB-UniRule"/>
</dbReference>
<keyword evidence="1 12" id="KW-0240">DNA-directed RNA polymerase</keyword>
<keyword evidence="6 12" id="KW-0479">Metal-binding</keyword>
<dbReference type="PANTHER" id="PTHR30313">
    <property type="entry name" value="DNA PRIMASE"/>
    <property type="match status" value="1"/>
</dbReference>
<evidence type="ECO:0000256" key="7">
    <source>
        <dbReference type="ARBA" id="ARBA00022771"/>
    </source>
</evidence>
<dbReference type="EMBL" id="JACIEP010000013">
    <property type="protein sequence ID" value="MBB4037406.1"/>
    <property type="molecule type" value="Genomic_DNA"/>
</dbReference>
<keyword evidence="11 12" id="KW-0804">Transcription</keyword>
<dbReference type="HAMAP" id="MF_00974">
    <property type="entry name" value="DNA_primase_DnaG"/>
    <property type="match status" value="1"/>
</dbReference>
<gene>
    <name evidence="12" type="primary">dnaG</name>
    <name evidence="14" type="ORF">GGR21_003323</name>
</gene>
<dbReference type="RefSeq" id="WP_183308244.1">
    <property type="nucleotide sequence ID" value="NZ_JACIEP010000013.1"/>
</dbReference>
<dbReference type="Pfam" id="PF13155">
    <property type="entry name" value="Toprim_2"/>
    <property type="match status" value="1"/>
</dbReference>
<dbReference type="SUPFAM" id="SSF57783">
    <property type="entry name" value="Zinc beta-ribbon"/>
    <property type="match status" value="1"/>
</dbReference>
<dbReference type="EC" id="2.7.7.101" evidence="12"/>
<dbReference type="Proteomes" id="UP000555103">
    <property type="component" value="Unassembled WGS sequence"/>
</dbReference>
<comment type="function">
    <text evidence="12">RNA polymerase that catalyzes the synthesis of short RNA molecules used as primers for DNA polymerase during DNA replication.</text>
</comment>
<dbReference type="GO" id="GO:0005737">
    <property type="term" value="C:cytoplasm"/>
    <property type="evidence" value="ECO:0007669"/>
    <property type="project" value="TreeGrafter"/>
</dbReference>
<evidence type="ECO:0000256" key="2">
    <source>
        <dbReference type="ARBA" id="ARBA00022515"/>
    </source>
</evidence>
<dbReference type="InterPro" id="IPR050219">
    <property type="entry name" value="DnaG_primase"/>
</dbReference>
<keyword evidence="2 12" id="KW-0639">Primosome</keyword>
<keyword evidence="9" id="KW-0460">Magnesium</keyword>
<evidence type="ECO:0000256" key="6">
    <source>
        <dbReference type="ARBA" id="ARBA00022723"/>
    </source>
</evidence>
<reference evidence="14 15" key="1">
    <citation type="submission" date="2020-08" db="EMBL/GenBank/DDBJ databases">
        <title>Genomic Encyclopedia of Type Strains, Phase IV (KMG-IV): sequencing the most valuable type-strain genomes for metagenomic binning, comparative biology and taxonomic classification.</title>
        <authorList>
            <person name="Goeker M."/>
        </authorList>
    </citation>
    <scope>NUCLEOTIDE SEQUENCE [LARGE SCALE GENOMIC DNA]</scope>
    <source>
        <strain evidence="14 15">DSM 104969</strain>
    </source>
</reference>
<evidence type="ECO:0000313" key="15">
    <source>
        <dbReference type="Proteomes" id="UP000555103"/>
    </source>
</evidence>
<evidence type="ECO:0000256" key="9">
    <source>
        <dbReference type="ARBA" id="ARBA00022842"/>
    </source>
</evidence>
<dbReference type="SMART" id="SM00493">
    <property type="entry name" value="TOPRIM"/>
    <property type="match status" value="1"/>
</dbReference>
<dbReference type="PANTHER" id="PTHR30313:SF2">
    <property type="entry name" value="DNA PRIMASE"/>
    <property type="match status" value="1"/>
</dbReference>
<keyword evidence="7 12" id="KW-0863">Zinc-finger</keyword>
<dbReference type="PROSITE" id="PS50880">
    <property type="entry name" value="TOPRIM"/>
    <property type="match status" value="1"/>
</dbReference>
<feature type="zinc finger region" description="CHC2-type" evidence="12">
    <location>
        <begin position="37"/>
        <end position="61"/>
    </location>
</feature>
<dbReference type="GO" id="GO:0006269">
    <property type="term" value="P:DNA replication, synthesis of primer"/>
    <property type="evidence" value="ECO:0007669"/>
    <property type="project" value="UniProtKB-UniRule"/>
</dbReference>
<dbReference type="InterPro" id="IPR034151">
    <property type="entry name" value="TOPRIM_DnaG_bac"/>
</dbReference>
<dbReference type="Pfam" id="PF08275">
    <property type="entry name" value="DNAG_N"/>
    <property type="match status" value="1"/>
</dbReference>
<dbReference type="GO" id="GO:1990077">
    <property type="term" value="C:primosome complex"/>
    <property type="evidence" value="ECO:0007669"/>
    <property type="project" value="UniProtKB-KW"/>
</dbReference>
<dbReference type="InterPro" id="IPR030846">
    <property type="entry name" value="DnaG_bac"/>
</dbReference>
<dbReference type="InterPro" id="IPR036977">
    <property type="entry name" value="DNA_primase_Znf_CHC2"/>
</dbReference>
<dbReference type="Pfam" id="PF01807">
    <property type="entry name" value="Zn_ribbon_DnaG"/>
    <property type="match status" value="1"/>
</dbReference>
<evidence type="ECO:0000256" key="3">
    <source>
        <dbReference type="ARBA" id="ARBA00022679"/>
    </source>
</evidence>
<evidence type="ECO:0000256" key="12">
    <source>
        <dbReference type="HAMAP-Rule" id="MF_00974"/>
    </source>
</evidence>
<organism evidence="14 15">
    <name type="scientific">Dysgonomonas hofstadii</name>
    <dbReference type="NCBI Taxonomy" id="637886"/>
    <lineage>
        <taxon>Bacteria</taxon>
        <taxon>Pseudomonadati</taxon>
        <taxon>Bacteroidota</taxon>
        <taxon>Bacteroidia</taxon>
        <taxon>Bacteroidales</taxon>
        <taxon>Dysgonomonadaceae</taxon>
        <taxon>Dysgonomonas</taxon>
    </lineage>
</organism>
<dbReference type="GO" id="GO:0000428">
    <property type="term" value="C:DNA-directed RNA polymerase complex"/>
    <property type="evidence" value="ECO:0007669"/>
    <property type="project" value="UniProtKB-KW"/>
</dbReference>
<keyword evidence="3 12" id="KW-0808">Transferase</keyword>
<evidence type="ECO:0000313" key="14">
    <source>
        <dbReference type="EMBL" id="MBB4037406.1"/>
    </source>
</evidence>
<sequence>MIDQVTIDRIIDAAQIVDVVSQFVTLKRRGINYVGLCPFHEDKTPSFYVSPAKNICKCFACGEGGSAVHFIMKHEQLSYFDSLRYLAKKYNIEIQERELTDEQKQAQNDRESLFILNDYARDYFKNILHEHIEGKSVGLSYFKERGFREDIVEKFQLGYSLEQKDAFSQEALRAGYKKEYLVKTGLTIESENNNALIDRFRGRVMFPVHTLSGKVIAFGGRILKKAENTGKYINSPESEIYHKGNELYGIYFAKQAITKTDCCYLVEGYTDVISMHQAGIENVVASSGTALTHGQIRLIHRFTTNITVIYDGDAAGIKAALRGIDLLLEDGMNVKVVLLPDGEDPDSFAKKQNAASFNEYIKEHEVDFIRFKTQLLLEDAGGDPIKRANLITDIVNSISIIPDNIIRTVYIKDCSILMDIDERILTQEVTKKRLAYLEKTGSRIAASEMLAVSNDLSAPVVHNTVKKGVTKTPIDKYELAILYYVIRYGMLRLREEPAEEGQEELSEFDMRVIEFVKFDLERDRLWFTNPLYAQILSEAVTNSEKPDFNPSRYFLAHPEPDISRITADILSDKYQLSKVHTKQFGENAKREDTPMAEEKHLYKNVPRVLTELKDAHITKRIVKIKEEMAASQKEGDMDTTISLMQQLKELEEIKKALAKILGERIILRW</sequence>
<dbReference type="SUPFAM" id="SSF56731">
    <property type="entry name" value="DNA primase core"/>
    <property type="match status" value="1"/>
</dbReference>
<comment type="similarity">
    <text evidence="12">Belongs to the DnaG primase family.</text>
</comment>
<dbReference type="FunFam" id="3.90.580.10:FF:000001">
    <property type="entry name" value="DNA primase"/>
    <property type="match status" value="1"/>
</dbReference>
<dbReference type="GO" id="GO:0003899">
    <property type="term" value="F:DNA-directed RNA polymerase activity"/>
    <property type="evidence" value="ECO:0007669"/>
    <property type="project" value="UniProtKB-UniRule"/>
</dbReference>
<dbReference type="Gene3D" id="3.90.980.10">
    <property type="entry name" value="DNA primase, catalytic core, N-terminal domain"/>
    <property type="match status" value="1"/>
</dbReference>
<dbReference type="FunFam" id="3.40.1360.10:FF:000002">
    <property type="entry name" value="DNA primase"/>
    <property type="match status" value="1"/>
</dbReference>
<dbReference type="GO" id="GO:0003677">
    <property type="term" value="F:DNA binding"/>
    <property type="evidence" value="ECO:0007669"/>
    <property type="project" value="UniProtKB-KW"/>
</dbReference>
<keyword evidence="8 12" id="KW-0862">Zinc</keyword>
<comment type="cofactor">
    <cofactor evidence="12">
        <name>Zn(2+)</name>
        <dbReference type="ChEBI" id="CHEBI:29105"/>
    </cofactor>
    <text evidence="12">Binds 1 zinc ion per monomer.</text>
</comment>
<dbReference type="SMART" id="SM00400">
    <property type="entry name" value="ZnF_CHCC"/>
    <property type="match status" value="1"/>
</dbReference>
<dbReference type="NCBIfam" id="TIGR01391">
    <property type="entry name" value="dnaG"/>
    <property type="match status" value="1"/>
</dbReference>
<keyword evidence="5 12" id="KW-0235">DNA replication</keyword>
<comment type="subunit">
    <text evidence="12">Monomer. Interacts with DnaB.</text>
</comment>
<keyword evidence="15" id="KW-1185">Reference proteome</keyword>
<evidence type="ECO:0000256" key="10">
    <source>
        <dbReference type="ARBA" id="ARBA00023125"/>
    </source>
</evidence>
<comment type="catalytic activity">
    <reaction evidence="12">
        <text>ssDNA + n NTP = ssDNA/pppN(pN)n-1 hybrid + (n-1) diphosphate.</text>
        <dbReference type="EC" id="2.7.7.101"/>
    </reaction>
</comment>
<comment type="domain">
    <text evidence="12">Contains an N-terminal zinc-binding domain, a central core domain that contains the primase activity, and a C-terminal DnaB-binding domain.</text>
</comment>
<dbReference type="InterPro" id="IPR006171">
    <property type="entry name" value="TOPRIM_dom"/>
</dbReference>
<dbReference type="AlphaFoldDB" id="A0A840CPR7"/>
<evidence type="ECO:0000259" key="13">
    <source>
        <dbReference type="PROSITE" id="PS50880"/>
    </source>
</evidence>
<comment type="caution">
    <text evidence="14">The sequence shown here is derived from an EMBL/GenBank/DDBJ whole genome shotgun (WGS) entry which is preliminary data.</text>
</comment>
<evidence type="ECO:0000256" key="1">
    <source>
        <dbReference type="ARBA" id="ARBA00022478"/>
    </source>
</evidence>
<proteinExistence type="inferred from homology"/>
<accession>A0A840CPR7</accession>
<dbReference type="InterPro" id="IPR002694">
    <property type="entry name" value="Znf_CHC2"/>
</dbReference>